<sequence>MNNQNQKTELPKVLLIEDDEISVDVMKLFLRGFVEIDISYTAQDSIEKFKAQTYDLILMDINLGKGLTGIDLIRLIRELPQYKETPVLAVTAFAMKGDKEEFLSAGFDFYLAKPFTREELRATIRRFLK</sequence>
<keyword evidence="1" id="KW-0597">Phosphoprotein</keyword>
<dbReference type="AlphaFoldDB" id="A0AAE3TCK1"/>
<comment type="caution">
    <text evidence="3">The sequence shown here is derived from an EMBL/GenBank/DDBJ whole genome shotgun (WGS) entry which is preliminary data.</text>
</comment>
<accession>A0AAE3TCK1</accession>
<dbReference type="PROSITE" id="PS50110">
    <property type="entry name" value="RESPONSE_REGULATORY"/>
    <property type="match status" value="1"/>
</dbReference>
<dbReference type="CDD" id="cd17546">
    <property type="entry name" value="REC_hyHK_CKI1_RcsC-like"/>
    <property type="match status" value="1"/>
</dbReference>
<dbReference type="InterPro" id="IPR011006">
    <property type="entry name" value="CheY-like_superfamily"/>
</dbReference>
<dbReference type="PANTHER" id="PTHR43228">
    <property type="entry name" value="TWO-COMPONENT RESPONSE REGULATOR"/>
    <property type="match status" value="1"/>
</dbReference>
<dbReference type="SUPFAM" id="SSF52172">
    <property type="entry name" value="CheY-like"/>
    <property type="match status" value="1"/>
</dbReference>
<feature type="domain" description="Response regulatory" evidence="2">
    <location>
        <begin position="12"/>
        <end position="128"/>
    </location>
</feature>
<dbReference type="Proteomes" id="UP001221302">
    <property type="component" value="Unassembled WGS sequence"/>
</dbReference>
<evidence type="ECO:0000259" key="2">
    <source>
        <dbReference type="PROSITE" id="PS50110"/>
    </source>
</evidence>
<dbReference type="SMART" id="SM00448">
    <property type="entry name" value="REC"/>
    <property type="match status" value="1"/>
</dbReference>
<keyword evidence="4" id="KW-1185">Reference proteome</keyword>
<protein>
    <submittedName>
        <fullName evidence="3">Response regulator</fullName>
    </submittedName>
</protein>
<dbReference type="Gene3D" id="3.40.50.2300">
    <property type="match status" value="1"/>
</dbReference>
<proteinExistence type="predicted"/>
<evidence type="ECO:0000313" key="3">
    <source>
        <dbReference type="EMBL" id="MDF1612015.1"/>
    </source>
</evidence>
<dbReference type="Pfam" id="PF00072">
    <property type="entry name" value="Response_reg"/>
    <property type="match status" value="1"/>
</dbReference>
<evidence type="ECO:0000313" key="4">
    <source>
        <dbReference type="Proteomes" id="UP001221302"/>
    </source>
</evidence>
<dbReference type="PANTHER" id="PTHR43228:SF1">
    <property type="entry name" value="TWO-COMPONENT RESPONSE REGULATOR ARR22"/>
    <property type="match status" value="1"/>
</dbReference>
<feature type="modified residue" description="4-aspartylphosphate" evidence="1">
    <location>
        <position position="60"/>
    </location>
</feature>
<dbReference type="GO" id="GO:0000160">
    <property type="term" value="P:phosphorelay signal transduction system"/>
    <property type="evidence" value="ECO:0007669"/>
    <property type="project" value="InterPro"/>
</dbReference>
<dbReference type="RefSeq" id="WP_321535783.1">
    <property type="nucleotide sequence ID" value="NZ_JARGDL010000009.1"/>
</dbReference>
<reference evidence="3" key="1">
    <citation type="submission" date="2023-03" db="EMBL/GenBank/DDBJ databases">
        <title>Stygiobacter electus gen. nov., sp. nov., facultatively anaerobic thermotolerant bacterium of the class Ignavibacteria from a well of Yessentuki mineral water deposit.</title>
        <authorList>
            <person name="Podosokorskaya O.A."/>
            <person name="Elcheninov A.G."/>
            <person name="Petrova N.F."/>
            <person name="Zavarzina D.G."/>
            <person name="Kublanov I.V."/>
            <person name="Merkel A.Y."/>
        </authorList>
    </citation>
    <scope>NUCLEOTIDE SEQUENCE</scope>
    <source>
        <strain evidence="3">09-Me</strain>
    </source>
</reference>
<gene>
    <name evidence="3" type="ORF">P0M35_07620</name>
</gene>
<dbReference type="InterPro" id="IPR052048">
    <property type="entry name" value="ST_Response_Regulator"/>
</dbReference>
<organism evidence="3 4">
    <name type="scientific">Stygiobacter electus</name>
    <dbReference type="NCBI Taxonomy" id="3032292"/>
    <lineage>
        <taxon>Bacteria</taxon>
        <taxon>Pseudomonadati</taxon>
        <taxon>Ignavibacteriota</taxon>
        <taxon>Ignavibacteria</taxon>
        <taxon>Ignavibacteriales</taxon>
        <taxon>Melioribacteraceae</taxon>
        <taxon>Stygiobacter</taxon>
    </lineage>
</organism>
<dbReference type="InterPro" id="IPR001789">
    <property type="entry name" value="Sig_transdc_resp-reg_receiver"/>
</dbReference>
<dbReference type="EMBL" id="JARGDL010000009">
    <property type="protein sequence ID" value="MDF1612015.1"/>
    <property type="molecule type" value="Genomic_DNA"/>
</dbReference>
<evidence type="ECO:0000256" key="1">
    <source>
        <dbReference type="PROSITE-ProRule" id="PRU00169"/>
    </source>
</evidence>
<name>A0AAE3TCK1_9BACT</name>